<evidence type="ECO:0000313" key="1">
    <source>
        <dbReference type="EMBL" id="SFJ16163.1"/>
    </source>
</evidence>
<reference evidence="1 2" key="1">
    <citation type="submission" date="2016-10" db="EMBL/GenBank/DDBJ databases">
        <authorList>
            <person name="de Groot N.N."/>
        </authorList>
    </citation>
    <scope>NUCLEOTIDE SEQUENCE [LARGE SCALE GENOMIC DNA]</scope>
    <source>
        <strain evidence="1 2">DSM 44778</strain>
    </source>
</reference>
<dbReference type="AlphaFoldDB" id="A0A1I3P3P0"/>
<keyword evidence="2" id="KW-1185">Reference proteome</keyword>
<dbReference type="EMBL" id="FORR01000005">
    <property type="protein sequence ID" value="SFJ16163.1"/>
    <property type="molecule type" value="Genomic_DNA"/>
</dbReference>
<name>A0A1I3P3P0_9BACL</name>
<dbReference type="Pfam" id="PF14430">
    <property type="entry name" value="Imm1"/>
    <property type="match status" value="1"/>
</dbReference>
<gene>
    <name evidence="1" type="ORF">SAMN05421852_10579</name>
</gene>
<protein>
    <submittedName>
        <fullName evidence="1">Immunity protein Imm1</fullName>
    </submittedName>
</protein>
<dbReference type="Proteomes" id="UP000199545">
    <property type="component" value="Unassembled WGS sequence"/>
</dbReference>
<proteinExistence type="predicted"/>
<organism evidence="1 2">
    <name type="scientific">Thermoflavimicrobium dichotomicum</name>
    <dbReference type="NCBI Taxonomy" id="46223"/>
    <lineage>
        <taxon>Bacteria</taxon>
        <taxon>Bacillati</taxon>
        <taxon>Bacillota</taxon>
        <taxon>Bacilli</taxon>
        <taxon>Bacillales</taxon>
        <taxon>Thermoactinomycetaceae</taxon>
        <taxon>Thermoflavimicrobium</taxon>
    </lineage>
</organism>
<dbReference type="RefSeq" id="WP_093229133.1">
    <property type="nucleotide sequence ID" value="NZ_FORR01000005.1"/>
</dbReference>
<dbReference type="InterPro" id="IPR025680">
    <property type="entry name" value="DddI"/>
</dbReference>
<evidence type="ECO:0000313" key="2">
    <source>
        <dbReference type="Proteomes" id="UP000199545"/>
    </source>
</evidence>
<dbReference type="OrthoDB" id="2989961at2"/>
<sequence length="133" mass="15553">MRKWKLHILKPRKKEVISNPSWDQIKSVLDQVDGYDHLDNVFLECEEAGDLLVAGGNEENGIRLYHVSYFYDGSLVNLVNPSVPRENEEYITITVERVGTDIPKQYLVEYSDMIKAFKHFFETGELTEDQKWE</sequence>
<accession>A0A1I3P3P0</accession>